<dbReference type="InterPro" id="IPR029063">
    <property type="entry name" value="SAM-dependent_MTases_sf"/>
</dbReference>
<dbReference type="InterPro" id="IPR016909">
    <property type="entry name" value="rRNA_lsu_MeTfrase_F"/>
</dbReference>
<comment type="subcellular location">
    <subcellularLocation>
        <location evidence="6">Cytoplasm</location>
    </subcellularLocation>
</comment>
<dbReference type="EC" id="2.1.1.181" evidence="6"/>
<dbReference type="EMBL" id="OLKH01000053">
    <property type="protein sequence ID" value="SPE76356.1"/>
    <property type="molecule type" value="Genomic_DNA"/>
</dbReference>
<dbReference type="SUPFAM" id="SSF53335">
    <property type="entry name" value="S-adenosyl-L-methionine-dependent methyltransferases"/>
    <property type="match status" value="1"/>
</dbReference>
<evidence type="ECO:0000256" key="5">
    <source>
        <dbReference type="ARBA" id="ARBA00022691"/>
    </source>
</evidence>
<dbReference type="GO" id="GO:0005737">
    <property type="term" value="C:cytoplasm"/>
    <property type="evidence" value="ECO:0007669"/>
    <property type="project" value="UniProtKB-SubCell"/>
</dbReference>
<dbReference type="AlphaFoldDB" id="A0A2N9P7P1"/>
<keyword evidence="3 6" id="KW-0489">Methyltransferase</keyword>
<keyword evidence="1 6" id="KW-0963">Cytoplasm</keyword>
<protein>
    <recommendedName>
        <fullName evidence="6">Ribosomal RNA large subunit methyltransferase F</fullName>
        <ecNumber evidence="6">2.1.1.181</ecNumber>
    </recommendedName>
    <alternativeName>
        <fullName evidence="6">23S rRNA mA1618 methyltransferase</fullName>
    </alternativeName>
    <alternativeName>
        <fullName evidence="6">rRNA adenine N-6-methyltransferase</fullName>
    </alternativeName>
</protein>
<evidence type="ECO:0000313" key="7">
    <source>
        <dbReference type="EMBL" id="SPE76356.1"/>
    </source>
</evidence>
<dbReference type="NCBIfam" id="NF008725">
    <property type="entry name" value="PRK11727.1"/>
    <property type="match status" value="1"/>
</dbReference>
<evidence type="ECO:0000256" key="6">
    <source>
        <dbReference type="HAMAP-Rule" id="MF_01848"/>
    </source>
</evidence>
<gene>
    <name evidence="6 7" type="primary">rlmF</name>
    <name evidence="7" type="ORF">FLACOL_00335</name>
</gene>
<comment type="catalytic activity">
    <reaction evidence="6">
        <text>adenosine(1618) in 23S rRNA + S-adenosyl-L-methionine = N(6)-methyladenosine(1618) in 23S rRNA + S-adenosyl-L-homocysteine + H(+)</text>
        <dbReference type="Rhea" id="RHEA:16497"/>
        <dbReference type="Rhea" id="RHEA-COMP:10229"/>
        <dbReference type="Rhea" id="RHEA-COMP:10231"/>
        <dbReference type="ChEBI" id="CHEBI:15378"/>
        <dbReference type="ChEBI" id="CHEBI:57856"/>
        <dbReference type="ChEBI" id="CHEBI:59789"/>
        <dbReference type="ChEBI" id="CHEBI:74411"/>
        <dbReference type="ChEBI" id="CHEBI:74449"/>
        <dbReference type="EC" id="2.1.1.181"/>
    </reaction>
</comment>
<dbReference type="PANTHER" id="PTHR13393:SF0">
    <property type="entry name" value="RNA N6-ADENOSINE-METHYLTRANSFERASE METTL16"/>
    <property type="match status" value="1"/>
</dbReference>
<keyword evidence="2 6" id="KW-0698">rRNA processing</keyword>
<proteinExistence type="inferred from homology"/>
<comment type="similarity">
    <text evidence="6">Belongs to the methyltransferase superfamily. METTL16/RlmF family.</text>
</comment>
<dbReference type="PIRSF" id="PIRSF029038">
    <property type="entry name" value="Mtase_YbiN_prd"/>
    <property type="match status" value="1"/>
</dbReference>
<evidence type="ECO:0000256" key="2">
    <source>
        <dbReference type="ARBA" id="ARBA00022552"/>
    </source>
</evidence>
<accession>A0A2N9P7P1</accession>
<keyword evidence="5 6" id="KW-0949">S-adenosyl-L-methionine</keyword>
<name>A0A2N9P7P1_9FLAO</name>
<dbReference type="Proteomes" id="UP000238180">
    <property type="component" value="Unassembled WGS sequence"/>
</dbReference>
<dbReference type="HAMAP" id="MF_01848">
    <property type="entry name" value="23SrRNA_methyltr_F"/>
    <property type="match status" value="1"/>
</dbReference>
<sequence length="313" mass="35988">MGFLYYSIIFSSKFMKKDLNKGLHPRNKHNQEYNFNLLTTAFPDLKKHISINKYGNESIDFANPDAVRSLNNALLKYFYQINFYDLPKTNLYPPIPGRADYIHYIADLLAKGINGTLPTGSGIKILDIGTGANCIYPILGHKIYGWTFVATEVDKPALLTAEKIIQENELSKYITLRFQENKRNSFKKIIKTNEVFDCVICNPPFHNSREEATKGSIRKLHNLGKETEGKVVLNFGGQNNELWCEGGEKAFITNMIYESVHFKSQVKWFSSLVSKKEHLKHFESILKKLKASSEIIYMKQGNKTTRILAWRFL</sequence>
<evidence type="ECO:0000256" key="4">
    <source>
        <dbReference type="ARBA" id="ARBA00022679"/>
    </source>
</evidence>
<dbReference type="Pfam" id="PF05971">
    <property type="entry name" value="Methyltransf_10"/>
    <property type="match status" value="1"/>
</dbReference>
<organism evidence="7 8">
    <name type="scientific">Flavobacterium columnare</name>
    <dbReference type="NCBI Taxonomy" id="996"/>
    <lineage>
        <taxon>Bacteria</taxon>
        <taxon>Pseudomonadati</taxon>
        <taxon>Bacteroidota</taxon>
        <taxon>Flavobacteriia</taxon>
        <taxon>Flavobacteriales</taxon>
        <taxon>Flavobacteriaceae</taxon>
        <taxon>Flavobacterium</taxon>
    </lineage>
</organism>
<keyword evidence="4 6" id="KW-0808">Transferase</keyword>
<dbReference type="PROSITE" id="PS00092">
    <property type="entry name" value="N6_MTASE"/>
    <property type="match status" value="1"/>
</dbReference>
<evidence type="ECO:0000313" key="8">
    <source>
        <dbReference type="Proteomes" id="UP000238180"/>
    </source>
</evidence>
<dbReference type="GO" id="GO:0052907">
    <property type="term" value="F:23S rRNA (adenine(1618)-N(6))-methyltransferase activity"/>
    <property type="evidence" value="ECO:0007669"/>
    <property type="project" value="UniProtKB-EC"/>
</dbReference>
<dbReference type="InterPro" id="IPR010286">
    <property type="entry name" value="METTL16/RlmF"/>
</dbReference>
<dbReference type="GO" id="GO:0070475">
    <property type="term" value="P:rRNA base methylation"/>
    <property type="evidence" value="ECO:0007669"/>
    <property type="project" value="TreeGrafter"/>
</dbReference>
<comment type="function">
    <text evidence="6">Specifically methylates the adenine in position 1618 of 23S rRNA.</text>
</comment>
<reference evidence="7 8" key="1">
    <citation type="submission" date="2018-02" db="EMBL/GenBank/DDBJ databases">
        <authorList>
            <person name="Cohen D.B."/>
            <person name="Kent A.D."/>
        </authorList>
    </citation>
    <scope>NUCLEOTIDE SEQUENCE [LARGE SCALE GENOMIC DNA]</scope>
    <source>
        <strain evidence="7">CIP109753</strain>
    </source>
</reference>
<dbReference type="PANTHER" id="PTHR13393">
    <property type="entry name" value="SAM-DEPENDENT METHYLTRANSFERASE"/>
    <property type="match status" value="1"/>
</dbReference>
<evidence type="ECO:0000256" key="1">
    <source>
        <dbReference type="ARBA" id="ARBA00022490"/>
    </source>
</evidence>
<dbReference type="Gene3D" id="3.40.50.150">
    <property type="entry name" value="Vaccinia Virus protein VP39"/>
    <property type="match status" value="1"/>
</dbReference>
<dbReference type="CDD" id="cd02440">
    <property type="entry name" value="AdoMet_MTases"/>
    <property type="match status" value="1"/>
</dbReference>
<dbReference type="InterPro" id="IPR002052">
    <property type="entry name" value="DNA_methylase_N6_adenine_CS"/>
</dbReference>
<dbReference type="GO" id="GO:0003676">
    <property type="term" value="F:nucleic acid binding"/>
    <property type="evidence" value="ECO:0007669"/>
    <property type="project" value="InterPro"/>
</dbReference>
<evidence type="ECO:0000256" key="3">
    <source>
        <dbReference type="ARBA" id="ARBA00022603"/>
    </source>
</evidence>